<comment type="caution">
    <text evidence="2">The sequence shown here is derived from an EMBL/GenBank/DDBJ whole genome shotgun (WGS) entry which is preliminary data.</text>
</comment>
<accession>A0A7X2ZQP2</accession>
<keyword evidence="3" id="KW-1185">Reference proteome</keyword>
<dbReference type="EMBL" id="RCNR01000003">
    <property type="protein sequence ID" value="MUH34620.1"/>
    <property type="molecule type" value="Genomic_DNA"/>
</dbReference>
<gene>
    <name evidence="2" type="ORF">D9O36_02095</name>
</gene>
<dbReference type="RefSeq" id="WP_155598647.1">
    <property type="nucleotide sequence ID" value="NZ_RCNR01000003.1"/>
</dbReference>
<dbReference type="OrthoDB" id="1434476at2"/>
<dbReference type="Pfam" id="PF24880">
    <property type="entry name" value="DUF7738"/>
    <property type="match status" value="1"/>
</dbReference>
<protein>
    <recommendedName>
        <fullName evidence="1">DUF7738 domain-containing protein</fullName>
    </recommendedName>
</protein>
<sequence length="149" mass="16874">MGIFDFRDPSKRKKKNTSITVECTATEIFLNNTSITFPTNYTVLKNILGEASRIEPIKNTNNNVYLWDDIGIYCSTANPDKMLMLLLVEDNRYGLGHQPLKNFEGNVLIDGKPIAENIQNVDVNRPYMIRSIIKEKKQVAIAIGWNPGV</sequence>
<feature type="domain" description="DUF7738" evidence="1">
    <location>
        <begin position="20"/>
        <end position="123"/>
    </location>
</feature>
<dbReference type="InterPro" id="IPR056640">
    <property type="entry name" value="DUF7738"/>
</dbReference>
<reference evidence="2 3" key="1">
    <citation type="journal article" date="2019" name="Mar. Drugs">
        <title>Comparative Genomics and CAZyme Genome Repertoires of Marine Zobellia amurskyensis KMM 3526(T) and Zobellia laminariae KMM 3676(T).</title>
        <authorList>
            <person name="Chernysheva N."/>
            <person name="Bystritskaya E."/>
            <person name="Stenkova A."/>
            <person name="Golovkin I."/>
            <person name="Nedashkovskaya O."/>
            <person name="Isaeva M."/>
        </authorList>
    </citation>
    <scope>NUCLEOTIDE SEQUENCE [LARGE SCALE GENOMIC DNA]</scope>
    <source>
        <strain evidence="2 3">KMM 3526</strain>
    </source>
</reference>
<evidence type="ECO:0000313" key="2">
    <source>
        <dbReference type="EMBL" id="MUH34620.1"/>
    </source>
</evidence>
<evidence type="ECO:0000259" key="1">
    <source>
        <dbReference type="Pfam" id="PF24880"/>
    </source>
</evidence>
<dbReference type="Proteomes" id="UP000540519">
    <property type="component" value="Unassembled WGS sequence"/>
</dbReference>
<organism evidence="2 3">
    <name type="scientific">Zobellia amurskyensis</name>
    <dbReference type="NCBI Taxonomy" id="248905"/>
    <lineage>
        <taxon>Bacteria</taxon>
        <taxon>Pseudomonadati</taxon>
        <taxon>Bacteroidota</taxon>
        <taxon>Flavobacteriia</taxon>
        <taxon>Flavobacteriales</taxon>
        <taxon>Flavobacteriaceae</taxon>
        <taxon>Zobellia</taxon>
    </lineage>
</organism>
<name>A0A7X2ZQP2_9FLAO</name>
<evidence type="ECO:0000313" key="3">
    <source>
        <dbReference type="Proteomes" id="UP000540519"/>
    </source>
</evidence>
<dbReference type="AlphaFoldDB" id="A0A7X2ZQP2"/>
<proteinExistence type="predicted"/>